<dbReference type="PANTHER" id="PTHR45931:SF3">
    <property type="entry name" value="RING ZINC FINGER-CONTAINING PROTEIN"/>
    <property type="match status" value="1"/>
</dbReference>
<name>A0A2P6R9Z9_ROSCH</name>
<evidence type="ECO:0000256" key="4">
    <source>
        <dbReference type="PROSITE-ProRule" id="PRU00175"/>
    </source>
</evidence>
<accession>A0A2P6R9Z9</accession>
<dbReference type="InterPro" id="IPR051834">
    <property type="entry name" value="RING_finger_E3_ligase"/>
</dbReference>
<evidence type="ECO:0000313" key="6">
    <source>
        <dbReference type="EMBL" id="PRQ43257.1"/>
    </source>
</evidence>
<dbReference type="GO" id="GO:0006511">
    <property type="term" value="P:ubiquitin-dependent protein catabolic process"/>
    <property type="evidence" value="ECO:0007669"/>
    <property type="project" value="TreeGrafter"/>
</dbReference>
<dbReference type="GO" id="GO:0008270">
    <property type="term" value="F:zinc ion binding"/>
    <property type="evidence" value="ECO:0007669"/>
    <property type="project" value="UniProtKB-KW"/>
</dbReference>
<gene>
    <name evidence="6" type="ORF">RchiOBHm_Chr3g0466501</name>
</gene>
<dbReference type="PROSITE" id="PS50089">
    <property type="entry name" value="ZF_RING_2"/>
    <property type="match status" value="1"/>
</dbReference>
<feature type="domain" description="RING-type" evidence="5">
    <location>
        <begin position="58"/>
        <end position="99"/>
    </location>
</feature>
<dbReference type="InterPro" id="IPR001841">
    <property type="entry name" value="Znf_RING"/>
</dbReference>
<dbReference type="PANTHER" id="PTHR45931">
    <property type="entry name" value="SI:CH211-59O9.10"/>
    <property type="match status" value="1"/>
</dbReference>
<dbReference type="GO" id="GO:0061630">
    <property type="term" value="F:ubiquitin protein ligase activity"/>
    <property type="evidence" value="ECO:0007669"/>
    <property type="project" value="TreeGrafter"/>
</dbReference>
<dbReference type="SUPFAM" id="SSF57850">
    <property type="entry name" value="RING/U-box"/>
    <property type="match status" value="1"/>
</dbReference>
<dbReference type="Pfam" id="PF13639">
    <property type="entry name" value="zf-RING_2"/>
    <property type="match status" value="1"/>
</dbReference>
<dbReference type="SMART" id="SM00184">
    <property type="entry name" value="RING"/>
    <property type="match status" value="1"/>
</dbReference>
<keyword evidence="1" id="KW-0479">Metal-binding</keyword>
<dbReference type="Proteomes" id="UP000238479">
    <property type="component" value="Chromosome 3"/>
</dbReference>
<evidence type="ECO:0000256" key="1">
    <source>
        <dbReference type="ARBA" id="ARBA00022723"/>
    </source>
</evidence>
<keyword evidence="2 4" id="KW-0863">Zinc-finger</keyword>
<evidence type="ECO:0000259" key="5">
    <source>
        <dbReference type="PROSITE" id="PS50089"/>
    </source>
</evidence>
<reference evidence="6 7" key="1">
    <citation type="journal article" date="2018" name="Nat. Genet.">
        <title>The Rosa genome provides new insights in the design of modern roses.</title>
        <authorList>
            <person name="Bendahmane M."/>
        </authorList>
    </citation>
    <scope>NUCLEOTIDE SEQUENCE [LARGE SCALE GENOMIC DNA]</scope>
    <source>
        <strain evidence="7">cv. Old Blush</strain>
    </source>
</reference>
<proteinExistence type="predicted"/>
<protein>
    <submittedName>
        <fullName evidence="6">Putative transcription factor C2H2 family</fullName>
    </submittedName>
</protein>
<keyword evidence="3" id="KW-0862">Zinc</keyword>
<organism evidence="6 7">
    <name type="scientific">Rosa chinensis</name>
    <name type="common">China rose</name>
    <dbReference type="NCBI Taxonomy" id="74649"/>
    <lineage>
        <taxon>Eukaryota</taxon>
        <taxon>Viridiplantae</taxon>
        <taxon>Streptophyta</taxon>
        <taxon>Embryophyta</taxon>
        <taxon>Tracheophyta</taxon>
        <taxon>Spermatophyta</taxon>
        <taxon>Magnoliopsida</taxon>
        <taxon>eudicotyledons</taxon>
        <taxon>Gunneridae</taxon>
        <taxon>Pentapetalae</taxon>
        <taxon>rosids</taxon>
        <taxon>fabids</taxon>
        <taxon>Rosales</taxon>
        <taxon>Rosaceae</taxon>
        <taxon>Rosoideae</taxon>
        <taxon>Rosoideae incertae sedis</taxon>
        <taxon>Rosa</taxon>
    </lineage>
</organism>
<dbReference type="EMBL" id="PDCK01000041">
    <property type="protein sequence ID" value="PRQ43257.1"/>
    <property type="molecule type" value="Genomic_DNA"/>
</dbReference>
<dbReference type="Gramene" id="PRQ43257">
    <property type="protein sequence ID" value="PRQ43257"/>
    <property type="gene ID" value="RchiOBHm_Chr3g0466501"/>
</dbReference>
<dbReference type="AlphaFoldDB" id="A0A2P6R9Z9"/>
<dbReference type="Gene3D" id="3.30.40.10">
    <property type="entry name" value="Zinc/RING finger domain, C3HC4 (zinc finger)"/>
    <property type="match status" value="1"/>
</dbReference>
<sequence>MNVPEDEQPAIALKKIWSVKEAVPRVSIDVAMVYVTVLETVRPNSLELEAIIKQTPSCVICMELFIDHQRIIRLACSHYYHKHCFVRWLEINNTCPLCRCPMPIEEDVEEPYGCLMVALSPNPSSLYGC</sequence>
<evidence type="ECO:0000256" key="3">
    <source>
        <dbReference type="ARBA" id="ARBA00022833"/>
    </source>
</evidence>
<dbReference type="InterPro" id="IPR013083">
    <property type="entry name" value="Znf_RING/FYVE/PHD"/>
</dbReference>
<evidence type="ECO:0000256" key="2">
    <source>
        <dbReference type="ARBA" id="ARBA00022771"/>
    </source>
</evidence>
<dbReference type="GO" id="GO:0005634">
    <property type="term" value="C:nucleus"/>
    <property type="evidence" value="ECO:0007669"/>
    <property type="project" value="TreeGrafter"/>
</dbReference>
<keyword evidence="7" id="KW-1185">Reference proteome</keyword>
<comment type="caution">
    <text evidence="6">The sequence shown here is derived from an EMBL/GenBank/DDBJ whole genome shotgun (WGS) entry which is preliminary data.</text>
</comment>
<evidence type="ECO:0000313" key="7">
    <source>
        <dbReference type="Proteomes" id="UP000238479"/>
    </source>
</evidence>